<accession>A0A6M0RWL5</accession>
<protein>
    <submittedName>
        <fullName evidence="1">Uncharacterized protein</fullName>
    </submittedName>
</protein>
<gene>
    <name evidence="1" type="ORF">DXZ20_34305</name>
</gene>
<dbReference type="InterPro" id="IPR025478">
    <property type="entry name" value="COP23"/>
</dbReference>
<keyword evidence="2" id="KW-1185">Reference proteome</keyword>
<comment type="caution">
    <text evidence="1">The sequence shown here is derived from an EMBL/GenBank/DDBJ whole genome shotgun (WGS) entry which is preliminary data.</text>
</comment>
<proteinExistence type="predicted"/>
<dbReference type="Pfam" id="PF14218">
    <property type="entry name" value="COP23"/>
    <property type="match status" value="1"/>
</dbReference>
<name>A0A6M0RWL5_9CYAN</name>
<dbReference type="RefSeq" id="WP_163660581.1">
    <property type="nucleotide sequence ID" value="NZ_QXHD01000004.1"/>
</dbReference>
<sequence length="249" mass="26738">MGWMTMPQISGLKILPFSHILSITKVSVLALSVTLGPTLGGGLVLANDGEEAPEPVSSRFTCEIQDGEYTVMYRPKSEPGQAYPWAVPAEMGGGWTPERRCETISARLEEYRPDGLVELRTDVENGYNTVCATTEESLESCRIVFTVPPGQDPVATRDAVFSNITLADAGTGTNAVNTFVGGARLPETDLFGVGALDSEILGAVDEIFGGRSSTQHHGIYLKPYLDPTDGGTGEYLNQAGRSFNPDNFR</sequence>
<dbReference type="EMBL" id="QXHD01000004">
    <property type="protein sequence ID" value="NEZ60627.1"/>
    <property type="molecule type" value="Genomic_DNA"/>
</dbReference>
<dbReference type="Proteomes" id="UP000481033">
    <property type="component" value="Unassembled WGS sequence"/>
</dbReference>
<dbReference type="AlphaFoldDB" id="A0A6M0RWL5"/>
<reference evidence="1 2" key="1">
    <citation type="journal article" date="2020" name="Microb. Ecol.">
        <title>Ecogenomics of the Marine Benthic Filamentous Cyanobacterium Adonisia.</title>
        <authorList>
            <person name="Walter J.M."/>
            <person name="Coutinho F.H."/>
            <person name="Leomil L."/>
            <person name="Hargreaves P.I."/>
            <person name="Campeao M.E."/>
            <person name="Vieira V.V."/>
            <person name="Silva B.S."/>
            <person name="Fistarol G.O."/>
            <person name="Salomon P.S."/>
            <person name="Sawabe T."/>
            <person name="Mino S."/>
            <person name="Hosokawa M."/>
            <person name="Miyashita H."/>
            <person name="Maruyama F."/>
            <person name="van Verk M.C."/>
            <person name="Dutilh B.E."/>
            <person name="Thompson C.C."/>
            <person name="Thompson F.L."/>
        </authorList>
    </citation>
    <scope>NUCLEOTIDE SEQUENCE [LARGE SCALE GENOMIC DNA]</scope>
    <source>
        <strain evidence="1 2">CCMR0081</strain>
    </source>
</reference>
<evidence type="ECO:0000313" key="2">
    <source>
        <dbReference type="Proteomes" id="UP000481033"/>
    </source>
</evidence>
<organism evidence="1 2">
    <name type="scientific">Adonisia turfae CCMR0081</name>
    <dbReference type="NCBI Taxonomy" id="2292702"/>
    <lineage>
        <taxon>Bacteria</taxon>
        <taxon>Bacillati</taxon>
        <taxon>Cyanobacteriota</taxon>
        <taxon>Adonisia</taxon>
        <taxon>Adonisia turfae</taxon>
    </lineage>
</organism>
<evidence type="ECO:0000313" key="1">
    <source>
        <dbReference type="EMBL" id="NEZ60627.1"/>
    </source>
</evidence>